<evidence type="ECO:0000313" key="4">
    <source>
        <dbReference type="Proteomes" id="UP000317835"/>
    </source>
</evidence>
<accession>A0A518HFH3</accession>
<evidence type="ECO:0000313" key="3">
    <source>
        <dbReference type="EMBL" id="QDV39597.1"/>
    </source>
</evidence>
<feature type="coiled-coil region" evidence="1">
    <location>
        <begin position="446"/>
        <end position="474"/>
    </location>
</feature>
<geneLocation type="plasmid" evidence="4">
    <name>pelp_4</name>
</geneLocation>
<keyword evidence="4" id="KW-1185">Reference proteome</keyword>
<keyword evidence="1" id="KW-0175">Coiled coil</keyword>
<gene>
    <name evidence="3" type="ORF">ElP_75680</name>
</gene>
<feature type="region of interest" description="Disordered" evidence="2">
    <location>
        <begin position="212"/>
        <end position="238"/>
    </location>
</feature>
<evidence type="ECO:0000256" key="2">
    <source>
        <dbReference type="SAM" id="MobiDB-lite"/>
    </source>
</evidence>
<reference evidence="3 4" key="1">
    <citation type="submission" date="2019-02" db="EMBL/GenBank/DDBJ databases">
        <title>Deep-cultivation of Planctomycetes and their phenomic and genomic characterization uncovers novel biology.</title>
        <authorList>
            <person name="Wiegand S."/>
            <person name="Jogler M."/>
            <person name="Boedeker C."/>
            <person name="Pinto D."/>
            <person name="Vollmers J."/>
            <person name="Rivas-Marin E."/>
            <person name="Kohn T."/>
            <person name="Peeters S.H."/>
            <person name="Heuer A."/>
            <person name="Rast P."/>
            <person name="Oberbeckmann S."/>
            <person name="Bunk B."/>
            <person name="Jeske O."/>
            <person name="Meyerdierks A."/>
            <person name="Storesund J.E."/>
            <person name="Kallscheuer N."/>
            <person name="Luecker S."/>
            <person name="Lage O.M."/>
            <person name="Pohl T."/>
            <person name="Merkel B.J."/>
            <person name="Hornburger P."/>
            <person name="Mueller R.-W."/>
            <person name="Bruemmer F."/>
            <person name="Labrenz M."/>
            <person name="Spormann A.M."/>
            <person name="Op den Camp H."/>
            <person name="Overmann J."/>
            <person name="Amann R."/>
            <person name="Jetten M.S.M."/>
            <person name="Mascher T."/>
            <person name="Medema M.H."/>
            <person name="Devos D.P."/>
            <person name="Kaster A.-K."/>
            <person name="Ovreas L."/>
            <person name="Rohde M."/>
            <person name="Galperin M.Y."/>
            <person name="Jogler C."/>
        </authorList>
    </citation>
    <scope>NUCLEOTIDE SEQUENCE [LARGE SCALE GENOMIC DNA]</scope>
    <source>
        <strain evidence="3 4">ElP</strain>
        <plasmid evidence="4">pelp_4</plasmid>
    </source>
</reference>
<sequence length="548" mass="61806">MLQNSGTGDGEAGPGPALGTLEAGPKTVDKTDRDRTPSLFDDPEVGDGGDAQGEGADASAEPAFKDELNLAEFPIAALADRIPDGQTTLVFEDRLDRRDGPPIVRRLTIMGTAKHGLPTSMDDEVLVGLIQLTKRWNNFTEAKVNFSRYELIELLGWPQTGQSYRRIEEALHRWVGIVLSYENAWWDNAAKSWVDENFHVLDNVSLYDRERRRQTRGASSTQTTGSRRRGKRGNAPPPLSSFKWNEVIFRSFQSGNLKQIDLEFYLRLRLPTTKRVFRFLDKRFYRCDRLEFDLRTLACEHIGLSRSYKPTELKRRLRPAIAELEQHGFLEPTAEEDRYIRKARGHWQIVFVRGPRGRSPIEPTAEELAELAEALTSRGVAIRTASELVERHAPEFLRAKIAIFDWMSARDDKRLARNRAGYLVSSIREDYGAPDDYVPPADADQLARAEAAVAEEERRRRAAELAEAERLRAAEAAEAERQAGLRARWAELPKEDRDAITARVKATHPGLRRWKTMLEPLCLAALEAHLGGETPPGQGSLFTSDGEE</sequence>
<keyword evidence="3" id="KW-0614">Plasmid</keyword>
<dbReference type="KEGG" id="tpla:ElP_75680"/>
<feature type="region of interest" description="Disordered" evidence="2">
    <location>
        <begin position="1"/>
        <end position="59"/>
    </location>
</feature>
<dbReference type="Proteomes" id="UP000317835">
    <property type="component" value="Plasmid pElP_4"/>
</dbReference>
<dbReference type="Pfam" id="PF10134">
    <property type="entry name" value="RPA"/>
    <property type="match status" value="1"/>
</dbReference>
<evidence type="ECO:0000256" key="1">
    <source>
        <dbReference type="SAM" id="Coils"/>
    </source>
</evidence>
<dbReference type="InterPro" id="IPR018777">
    <property type="entry name" value="Replication_initiator_prot_A"/>
</dbReference>
<dbReference type="AlphaFoldDB" id="A0A518HFH3"/>
<proteinExistence type="predicted"/>
<dbReference type="EMBL" id="CP036430">
    <property type="protein sequence ID" value="QDV39597.1"/>
    <property type="molecule type" value="Genomic_DNA"/>
</dbReference>
<organism evidence="3 4">
    <name type="scientific">Tautonia plasticadhaerens</name>
    <dbReference type="NCBI Taxonomy" id="2527974"/>
    <lineage>
        <taxon>Bacteria</taxon>
        <taxon>Pseudomonadati</taxon>
        <taxon>Planctomycetota</taxon>
        <taxon>Planctomycetia</taxon>
        <taxon>Isosphaerales</taxon>
        <taxon>Isosphaeraceae</taxon>
        <taxon>Tautonia</taxon>
    </lineage>
</organism>
<feature type="compositionally biased region" description="Polar residues" evidence="2">
    <location>
        <begin position="216"/>
        <end position="225"/>
    </location>
</feature>
<name>A0A518HFH3_9BACT</name>
<feature type="compositionally biased region" description="Basic and acidic residues" evidence="2">
    <location>
        <begin position="27"/>
        <end position="36"/>
    </location>
</feature>
<protein>
    <submittedName>
        <fullName evidence="3">Replication initiator protein A</fullName>
    </submittedName>
</protein>